<dbReference type="EMBL" id="JACBZD010000001">
    <property type="protein sequence ID" value="NYI03573.1"/>
    <property type="molecule type" value="Genomic_DNA"/>
</dbReference>
<evidence type="ECO:0000256" key="3">
    <source>
        <dbReference type="ARBA" id="ARBA00023163"/>
    </source>
</evidence>
<keyword evidence="3" id="KW-0804">Transcription</keyword>
<dbReference type="InterPro" id="IPR002577">
    <property type="entry name" value="HTH_HxlR"/>
</dbReference>
<evidence type="ECO:0000313" key="5">
    <source>
        <dbReference type="EMBL" id="NYI03573.1"/>
    </source>
</evidence>
<dbReference type="PANTHER" id="PTHR33204:SF37">
    <property type="entry name" value="HTH-TYPE TRANSCRIPTIONAL REGULATOR YODB"/>
    <property type="match status" value="1"/>
</dbReference>
<keyword evidence="1" id="KW-0805">Transcription regulation</keyword>
<evidence type="ECO:0000313" key="6">
    <source>
        <dbReference type="Proteomes" id="UP000567795"/>
    </source>
</evidence>
<keyword evidence="6" id="KW-1185">Reference proteome</keyword>
<keyword evidence="2 5" id="KW-0238">DNA-binding</keyword>
<dbReference type="InterPro" id="IPR036390">
    <property type="entry name" value="WH_DNA-bd_sf"/>
</dbReference>
<evidence type="ECO:0000259" key="4">
    <source>
        <dbReference type="PROSITE" id="PS51118"/>
    </source>
</evidence>
<protein>
    <submittedName>
        <fullName evidence="5">DNA-binding HxlR family transcriptional regulator</fullName>
    </submittedName>
</protein>
<dbReference type="Proteomes" id="UP000567795">
    <property type="component" value="Unassembled WGS sequence"/>
</dbReference>
<name>A0A852ZMD9_9ACTN</name>
<dbReference type="SUPFAM" id="SSF46785">
    <property type="entry name" value="Winged helix' DNA-binding domain"/>
    <property type="match status" value="1"/>
</dbReference>
<gene>
    <name evidence="5" type="ORF">FHU37_000516</name>
</gene>
<dbReference type="Gene3D" id="1.10.10.10">
    <property type="entry name" value="Winged helix-like DNA-binding domain superfamily/Winged helix DNA-binding domain"/>
    <property type="match status" value="1"/>
</dbReference>
<evidence type="ECO:0000256" key="1">
    <source>
        <dbReference type="ARBA" id="ARBA00023015"/>
    </source>
</evidence>
<accession>A0A852ZMD9</accession>
<feature type="domain" description="HTH hxlR-type" evidence="4">
    <location>
        <begin position="22"/>
        <end position="120"/>
    </location>
</feature>
<dbReference type="PANTHER" id="PTHR33204">
    <property type="entry name" value="TRANSCRIPTIONAL REGULATOR, MARR FAMILY"/>
    <property type="match status" value="1"/>
</dbReference>
<comment type="caution">
    <text evidence="5">The sequence shown here is derived from an EMBL/GenBank/DDBJ whole genome shotgun (WGS) entry which is preliminary data.</text>
</comment>
<reference evidence="5 6" key="1">
    <citation type="submission" date="2020-07" db="EMBL/GenBank/DDBJ databases">
        <title>Sequencing the genomes of 1000 actinobacteria strains.</title>
        <authorList>
            <person name="Klenk H.-P."/>
        </authorList>
    </citation>
    <scope>NUCLEOTIDE SEQUENCE [LARGE SCALE GENOMIC DNA]</scope>
    <source>
        <strain evidence="5 6">DSM 42178</strain>
    </source>
</reference>
<dbReference type="Pfam" id="PF01638">
    <property type="entry name" value="HxlR"/>
    <property type="match status" value="1"/>
</dbReference>
<sequence length="133" mass="14871">MIERDVTDSLEPLDPEMFDPVCPSELMPIRVGDKWAGMIVQCLEGGPRRFSELRVPLRNITPKVLTQSLRALERDGYVVRTVHAGPARDVRYALTPLGRTLLGVLDVARAWAEDHLEEVMDAREAAARTGRHG</sequence>
<dbReference type="PROSITE" id="PS51118">
    <property type="entry name" value="HTH_HXLR"/>
    <property type="match status" value="1"/>
</dbReference>
<organism evidence="5 6">
    <name type="scientific">Allostreptomyces psammosilenae</name>
    <dbReference type="NCBI Taxonomy" id="1892865"/>
    <lineage>
        <taxon>Bacteria</taxon>
        <taxon>Bacillati</taxon>
        <taxon>Actinomycetota</taxon>
        <taxon>Actinomycetes</taxon>
        <taxon>Kitasatosporales</taxon>
        <taxon>Streptomycetaceae</taxon>
        <taxon>Allostreptomyces</taxon>
    </lineage>
</organism>
<dbReference type="AlphaFoldDB" id="A0A852ZMD9"/>
<dbReference type="GO" id="GO:0003677">
    <property type="term" value="F:DNA binding"/>
    <property type="evidence" value="ECO:0007669"/>
    <property type="project" value="UniProtKB-KW"/>
</dbReference>
<evidence type="ECO:0000256" key="2">
    <source>
        <dbReference type="ARBA" id="ARBA00023125"/>
    </source>
</evidence>
<dbReference type="InterPro" id="IPR036388">
    <property type="entry name" value="WH-like_DNA-bd_sf"/>
</dbReference>
<proteinExistence type="predicted"/>